<keyword evidence="5 13" id="KW-0819">tRNA processing</keyword>
<dbReference type="RefSeq" id="WP_073372551.1">
    <property type="nucleotide sequence ID" value="NZ_CP017813.1"/>
</dbReference>
<dbReference type="AlphaFoldDB" id="A0A1L4FSG2"/>
<keyword evidence="13" id="KW-0963">Cytoplasm</keyword>
<comment type="cofactor">
    <cofactor evidence="13">
        <name>Mg(2+)</name>
        <dbReference type="ChEBI" id="CHEBI:18420"/>
    </cofactor>
</comment>
<dbReference type="KEGG" id="mpul:BLA55_02665"/>
<dbReference type="NCBIfam" id="TIGR02191">
    <property type="entry name" value="RNaseIII"/>
    <property type="match status" value="1"/>
</dbReference>
<feature type="active site" evidence="13">
    <location>
        <position position="126"/>
    </location>
</feature>
<gene>
    <name evidence="13" type="primary">rnc</name>
    <name evidence="16" type="ORF">BLA55_02665</name>
</gene>
<dbReference type="PROSITE" id="PS50142">
    <property type="entry name" value="RNASE_3_2"/>
    <property type="match status" value="1"/>
</dbReference>
<feature type="binding site" evidence="13">
    <location>
        <position position="123"/>
    </location>
    <ligand>
        <name>Mg(2+)</name>
        <dbReference type="ChEBI" id="CHEBI:18420"/>
    </ligand>
</feature>
<keyword evidence="4 13" id="KW-0507">mRNA processing</keyword>
<evidence type="ECO:0000259" key="15">
    <source>
        <dbReference type="PROSITE" id="PS50142"/>
    </source>
</evidence>
<dbReference type="GO" id="GO:0046872">
    <property type="term" value="F:metal ion binding"/>
    <property type="evidence" value="ECO:0007669"/>
    <property type="project" value="UniProtKB-KW"/>
</dbReference>
<dbReference type="SUPFAM" id="SSF54768">
    <property type="entry name" value="dsRNA-binding domain-like"/>
    <property type="match status" value="1"/>
</dbReference>
<evidence type="ECO:0000256" key="3">
    <source>
        <dbReference type="ARBA" id="ARBA00022552"/>
    </source>
</evidence>
<name>A0A1L4FSG2_9BACT</name>
<evidence type="ECO:0000256" key="2">
    <source>
        <dbReference type="ARBA" id="ARBA00010183"/>
    </source>
</evidence>
<dbReference type="SMART" id="SM00535">
    <property type="entry name" value="RIBOc"/>
    <property type="match status" value="1"/>
</dbReference>
<keyword evidence="6 13" id="KW-0540">Nuclease</keyword>
<dbReference type="SMART" id="SM00358">
    <property type="entry name" value="DSRM"/>
    <property type="match status" value="1"/>
</dbReference>
<dbReference type="Pfam" id="PF00035">
    <property type="entry name" value="dsrm"/>
    <property type="match status" value="1"/>
</dbReference>
<keyword evidence="17" id="KW-1185">Reference proteome</keyword>
<dbReference type="Gene3D" id="1.10.1520.10">
    <property type="entry name" value="Ribonuclease III domain"/>
    <property type="match status" value="1"/>
</dbReference>
<dbReference type="PROSITE" id="PS00517">
    <property type="entry name" value="RNASE_3_1"/>
    <property type="match status" value="1"/>
</dbReference>
<comment type="similarity">
    <text evidence="2">Belongs to the ribonuclease III family.</text>
</comment>
<dbReference type="InterPro" id="IPR011907">
    <property type="entry name" value="RNase_III"/>
</dbReference>
<dbReference type="GO" id="GO:0006364">
    <property type="term" value="P:rRNA processing"/>
    <property type="evidence" value="ECO:0007669"/>
    <property type="project" value="UniProtKB-UniRule"/>
</dbReference>
<evidence type="ECO:0000313" key="17">
    <source>
        <dbReference type="Proteomes" id="UP000184322"/>
    </source>
</evidence>
<organism evidence="16 17">
    <name type="scientific">Mycoplasmopsis pullorum</name>
    <dbReference type="NCBI Taxonomy" id="48003"/>
    <lineage>
        <taxon>Bacteria</taxon>
        <taxon>Bacillati</taxon>
        <taxon>Mycoplasmatota</taxon>
        <taxon>Mycoplasmoidales</taxon>
        <taxon>Metamycoplasmataceae</taxon>
        <taxon>Mycoplasmopsis</taxon>
    </lineage>
</organism>
<feature type="domain" description="RNase III" evidence="15">
    <location>
        <begin position="10"/>
        <end position="137"/>
    </location>
</feature>
<dbReference type="STRING" id="48003.BLA55_02665"/>
<evidence type="ECO:0000256" key="4">
    <source>
        <dbReference type="ARBA" id="ARBA00022664"/>
    </source>
</evidence>
<comment type="subcellular location">
    <subcellularLocation>
        <location evidence="13">Cytoplasm</location>
    </subcellularLocation>
</comment>
<keyword evidence="11 13" id="KW-0694">RNA-binding</keyword>
<dbReference type="GO" id="GO:0005737">
    <property type="term" value="C:cytoplasm"/>
    <property type="evidence" value="ECO:0007669"/>
    <property type="project" value="UniProtKB-SubCell"/>
</dbReference>
<keyword evidence="10 13" id="KW-0460">Magnesium</keyword>
<dbReference type="InterPro" id="IPR036389">
    <property type="entry name" value="RNase_III_sf"/>
</dbReference>
<dbReference type="PANTHER" id="PTHR14950:SF37">
    <property type="entry name" value="ENDORIBONUCLEASE DICER"/>
    <property type="match status" value="1"/>
</dbReference>
<protein>
    <recommendedName>
        <fullName evidence="13">Ribonuclease 3</fullName>
        <ecNumber evidence="13">3.1.26.3</ecNumber>
    </recommendedName>
    <alternativeName>
        <fullName evidence="13">Ribonuclease III</fullName>
        <shortName evidence="13">RNase III</shortName>
    </alternativeName>
</protein>
<sequence>MNTITRAKTLEEFFHYNEIEPNDTSIYMTALTHSSKNFKNSKLENYERLEFLGDAIIQFLTSAYIFKRYHFLTQGQATNLRAKAVCTETFSNISQAIGLPRLIKTSNGQAESDAKSSPKVQADIFESITGAIYLDLGLNKAKDFVAKYVFSIIDDIHAKNNKDVKTQLQEHFQTFSREHIKYITELLPNKTFFSKVMHDKQIFGTGQGLSKKEAEFNAATDALKKLKTIGEDNEIS</sequence>
<dbReference type="GO" id="GO:0004525">
    <property type="term" value="F:ribonuclease III activity"/>
    <property type="evidence" value="ECO:0007669"/>
    <property type="project" value="UniProtKB-UniRule"/>
</dbReference>
<dbReference type="SUPFAM" id="SSF69065">
    <property type="entry name" value="RNase III domain-like"/>
    <property type="match status" value="1"/>
</dbReference>
<dbReference type="OrthoDB" id="9805026at2"/>
<dbReference type="GO" id="GO:0008033">
    <property type="term" value="P:tRNA processing"/>
    <property type="evidence" value="ECO:0007669"/>
    <property type="project" value="UniProtKB-KW"/>
</dbReference>
<dbReference type="InterPro" id="IPR000999">
    <property type="entry name" value="RNase_III_dom"/>
</dbReference>
<accession>A0A1L4FSG2</accession>
<evidence type="ECO:0000256" key="6">
    <source>
        <dbReference type="ARBA" id="ARBA00022722"/>
    </source>
</evidence>
<dbReference type="PROSITE" id="PS50137">
    <property type="entry name" value="DS_RBD"/>
    <property type="match status" value="1"/>
</dbReference>
<keyword evidence="9 13" id="KW-0378">Hydrolase</keyword>
<dbReference type="CDD" id="cd00593">
    <property type="entry name" value="RIBOc"/>
    <property type="match status" value="1"/>
</dbReference>
<reference evidence="17" key="1">
    <citation type="submission" date="2016-10" db="EMBL/GenBank/DDBJ databases">
        <authorList>
            <person name="Beylefeld A."/>
            <person name="Abolnik C."/>
        </authorList>
    </citation>
    <scope>NUCLEOTIDE SEQUENCE [LARGE SCALE GENOMIC DNA]</scope>
    <source>
        <strain evidence="17">B359_6</strain>
    </source>
</reference>
<dbReference type="GO" id="GO:0019843">
    <property type="term" value="F:rRNA binding"/>
    <property type="evidence" value="ECO:0007669"/>
    <property type="project" value="UniProtKB-KW"/>
</dbReference>
<evidence type="ECO:0000256" key="1">
    <source>
        <dbReference type="ARBA" id="ARBA00000109"/>
    </source>
</evidence>
<dbReference type="Gene3D" id="3.30.160.20">
    <property type="match status" value="1"/>
</dbReference>
<comment type="function">
    <text evidence="12 13">Digests double-stranded RNA. Involved in the processing of primary rRNA transcript to yield the immediate precursors to the large and small rRNAs (23S and 16S). Processes some mRNAs, and tRNAs when they are encoded in the rRNA operon. Processes pre-crRNA and tracrRNA of type II CRISPR loci if present in the organism.</text>
</comment>
<evidence type="ECO:0000313" key="16">
    <source>
        <dbReference type="EMBL" id="APJ38548.1"/>
    </source>
</evidence>
<keyword evidence="3 13" id="KW-0698">rRNA processing</keyword>
<dbReference type="GO" id="GO:0006397">
    <property type="term" value="P:mRNA processing"/>
    <property type="evidence" value="ECO:0007669"/>
    <property type="project" value="UniProtKB-UniRule"/>
</dbReference>
<evidence type="ECO:0000256" key="10">
    <source>
        <dbReference type="ARBA" id="ARBA00022842"/>
    </source>
</evidence>
<evidence type="ECO:0000256" key="5">
    <source>
        <dbReference type="ARBA" id="ARBA00022694"/>
    </source>
</evidence>
<feature type="domain" description="DRBM" evidence="14">
    <location>
        <begin position="163"/>
        <end position="228"/>
    </location>
</feature>
<evidence type="ECO:0000256" key="13">
    <source>
        <dbReference type="HAMAP-Rule" id="MF_00104"/>
    </source>
</evidence>
<keyword evidence="13" id="KW-0699">rRNA-binding</keyword>
<keyword evidence="8 13" id="KW-0255">Endonuclease</keyword>
<evidence type="ECO:0000259" key="14">
    <source>
        <dbReference type="PROSITE" id="PS50137"/>
    </source>
</evidence>
<feature type="active site" evidence="13">
    <location>
        <position position="54"/>
    </location>
</feature>
<proteinExistence type="inferred from homology"/>
<dbReference type="CDD" id="cd10845">
    <property type="entry name" value="DSRM_RNAse_III_family"/>
    <property type="match status" value="1"/>
</dbReference>
<evidence type="ECO:0000256" key="8">
    <source>
        <dbReference type="ARBA" id="ARBA00022759"/>
    </source>
</evidence>
<evidence type="ECO:0000256" key="12">
    <source>
        <dbReference type="ARBA" id="ARBA00049596"/>
    </source>
</evidence>
<dbReference type="PANTHER" id="PTHR14950">
    <property type="entry name" value="DICER-RELATED"/>
    <property type="match status" value="1"/>
</dbReference>
<dbReference type="HAMAP" id="MF_00104">
    <property type="entry name" value="RNase_III"/>
    <property type="match status" value="1"/>
</dbReference>
<evidence type="ECO:0000256" key="11">
    <source>
        <dbReference type="ARBA" id="ARBA00022884"/>
    </source>
</evidence>
<evidence type="ECO:0000256" key="7">
    <source>
        <dbReference type="ARBA" id="ARBA00022723"/>
    </source>
</evidence>
<keyword evidence="7 13" id="KW-0479">Metal-binding</keyword>
<comment type="catalytic activity">
    <reaction evidence="1 13">
        <text>Endonucleolytic cleavage to 5'-phosphomonoester.</text>
        <dbReference type="EC" id="3.1.26.3"/>
    </reaction>
</comment>
<comment type="subunit">
    <text evidence="13">Homodimer.</text>
</comment>
<evidence type="ECO:0000256" key="9">
    <source>
        <dbReference type="ARBA" id="ARBA00022801"/>
    </source>
</evidence>
<dbReference type="Proteomes" id="UP000184322">
    <property type="component" value="Chromosome"/>
</dbReference>
<dbReference type="Pfam" id="PF14622">
    <property type="entry name" value="Ribonucleas_3_3"/>
    <property type="match status" value="1"/>
</dbReference>
<feature type="binding site" evidence="13">
    <location>
        <position position="50"/>
    </location>
    <ligand>
        <name>Mg(2+)</name>
        <dbReference type="ChEBI" id="CHEBI:18420"/>
    </ligand>
</feature>
<dbReference type="InterPro" id="IPR014720">
    <property type="entry name" value="dsRBD_dom"/>
</dbReference>
<feature type="binding site" evidence="13">
    <location>
        <position position="126"/>
    </location>
    <ligand>
        <name>Mg(2+)</name>
        <dbReference type="ChEBI" id="CHEBI:18420"/>
    </ligand>
</feature>
<dbReference type="EC" id="3.1.26.3" evidence="13"/>
<dbReference type="EMBL" id="CP017813">
    <property type="protein sequence ID" value="APJ38548.1"/>
    <property type="molecule type" value="Genomic_DNA"/>
</dbReference>